<keyword evidence="2" id="KW-1185">Reference proteome</keyword>
<dbReference type="VEuPathDB" id="FungiDB:CCM_02726"/>
<dbReference type="InParanoid" id="G3JBE8"/>
<evidence type="ECO:0000313" key="2">
    <source>
        <dbReference type="Proteomes" id="UP000001610"/>
    </source>
</evidence>
<dbReference type="EMBL" id="JH126400">
    <property type="protein sequence ID" value="EGX94455.1"/>
    <property type="molecule type" value="Genomic_DNA"/>
</dbReference>
<dbReference type="Proteomes" id="UP000001610">
    <property type="component" value="Unassembled WGS sequence"/>
</dbReference>
<sequence>MCSSIDVTPFSTLVQRCAELQAAKSATLFSAPHVTSAQAAGTRIVRIVLHAVLLTGLQAQLQHQQGTSSRLSLSIQPPEADVAQWIPASLNIPTGLASHQDPRQLVAGPSLVLEVLELLESEHRLVLLQAMRKHKSKRGWHLDQPHSRPNSARLGPNSTPYYSSPLQFSHCPPTFSIASSPSHQSSIEPFAALAINTQKVRIRPINLSTELPLISFRPLSCLQLVPDVQGLANSAARCLRQVTTVPMELVTRMVSELVVFHGVLFKYFGAEFLNYCCQCWCIPDLYLFQVTKVQSTSQR</sequence>
<evidence type="ECO:0000313" key="1">
    <source>
        <dbReference type="EMBL" id="EGX94455.1"/>
    </source>
</evidence>
<dbReference type="RefSeq" id="XP_006667941.1">
    <property type="nucleotide sequence ID" value="XM_006667878.1"/>
</dbReference>
<name>G3JBE8_CORMM</name>
<dbReference type="AlphaFoldDB" id="G3JBE8"/>
<gene>
    <name evidence="1" type="ORF">CCM_02726</name>
</gene>
<proteinExistence type="predicted"/>
<protein>
    <submittedName>
        <fullName evidence="1">Uncharacterized protein</fullName>
    </submittedName>
</protein>
<organism evidence="1 2">
    <name type="scientific">Cordyceps militaris (strain CM01)</name>
    <name type="common">Caterpillar fungus</name>
    <dbReference type="NCBI Taxonomy" id="983644"/>
    <lineage>
        <taxon>Eukaryota</taxon>
        <taxon>Fungi</taxon>
        <taxon>Dikarya</taxon>
        <taxon>Ascomycota</taxon>
        <taxon>Pezizomycotina</taxon>
        <taxon>Sordariomycetes</taxon>
        <taxon>Hypocreomycetidae</taxon>
        <taxon>Hypocreales</taxon>
        <taxon>Cordycipitaceae</taxon>
        <taxon>Cordyceps</taxon>
    </lineage>
</organism>
<dbReference type="GeneID" id="18164753"/>
<accession>G3JBE8</accession>
<reference evidence="1 2" key="1">
    <citation type="journal article" date="2011" name="Genome Biol.">
        <title>Genome sequence of the insect pathogenic fungus Cordyceps militaris, a valued traditional Chinese medicine.</title>
        <authorList>
            <person name="Zheng P."/>
            <person name="Xia Y."/>
            <person name="Xiao G."/>
            <person name="Xiong C."/>
            <person name="Hu X."/>
            <person name="Zhang S."/>
            <person name="Zheng H."/>
            <person name="Huang Y."/>
            <person name="Zhou Y."/>
            <person name="Wang S."/>
            <person name="Zhao G.P."/>
            <person name="Liu X."/>
            <person name="St Leger R.J."/>
            <person name="Wang C."/>
        </authorList>
    </citation>
    <scope>NUCLEOTIDE SEQUENCE [LARGE SCALE GENOMIC DNA]</scope>
    <source>
        <strain evidence="1 2">CM01</strain>
    </source>
</reference>
<dbReference type="HOGENOM" id="CLU_930710_0_0_1"/>
<dbReference type="KEGG" id="cmt:CCM_02726"/>